<dbReference type="EMBL" id="KN824283">
    <property type="protein sequence ID" value="KIM30729.1"/>
    <property type="molecule type" value="Genomic_DNA"/>
</dbReference>
<evidence type="ECO:0000313" key="1">
    <source>
        <dbReference type="EMBL" id="KIM30729.1"/>
    </source>
</evidence>
<sequence>MPSFSLTEASWYDIFDLLGWGYLAPTQEVVDAEDIQGMAILQRCFMIPAVQELVSPSPEIPYIANPQDINYWSQYCETGAGIPWSVKYDSPNRLFLLLRDTPPPSGTSPQELELAIRLAQWRNSSIKLPQVWDTVFLLEDSLSPDFLNSCVAMFSNFCALQNWYRWFPEHSEMFHSTMKTVLRIASTRDDFTPHTIVSLVQAYECLRVGYGDAWKVPGTRIIRSILYGQAIQTSIEENTEHNIIPYLLARQLHSYPLPERPRRIEELLAVLWLRPSHSTPRNWNDLVERDGGINLPRRSDMVSWIKGADQIPHILEILSHLASAQSQITIIGPLWRATGPGQVNDPHFIEALQAFDNLMSQDCTPEDHLTMISLICQDLEFSSPPNFEGYFTPSRLAILTQIVDPCLQTIANCARGTAYMTLVTASESYNEQRTKSWDRIAKYLLKKHPMTSDPSILQLQASIWPMHHGQRELYQNALEVPEMFSSPLFIILSAWYTGDQIYLDKLFDRANGNSLRLLNGSLDQIKTSQYHMLVLLWNTTYCLRTKGIRQADLTHVLLGIQKALRLENEPESIPILPLLASNILDLRDKVVGRFAQREAISKKAVMTSQAILSNLTSRKVHGRCNGKNMSCARATRNVSPAIGWHPPYFE</sequence>
<proteinExistence type="predicted"/>
<keyword evidence="2" id="KW-1185">Reference proteome</keyword>
<name>A0A0C3BF24_SERVB</name>
<evidence type="ECO:0000313" key="2">
    <source>
        <dbReference type="Proteomes" id="UP000054097"/>
    </source>
</evidence>
<protein>
    <submittedName>
        <fullName evidence="1">Uncharacterized protein</fullName>
    </submittedName>
</protein>
<organism evidence="1 2">
    <name type="scientific">Serendipita vermifera MAFF 305830</name>
    <dbReference type="NCBI Taxonomy" id="933852"/>
    <lineage>
        <taxon>Eukaryota</taxon>
        <taxon>Fungi</taxon>
        <taxon>Dikarya</taxon>
        <taxon>Basidiomycota</taxon>
        <taxon>Agaricomycotina</taxon>
        <taxon>Agaricomycetes</taxon>
        <taxon>Sebacinales</taxon>
        <taxon>Serendipitaceae</taxon>
        <taxon>Serendipita</taxon>
    </lineage>
</organism>
<gene>
    <name evidence="1" type="ORF">M408DRAFT_7260</name>
</gene>
<reference evidence="1 2" key="1">
    <citation type="submission" date="2014-04" db="EMBL/GenBank/DDBJ databases">
        <authorList>
            <consortium name="DOE Joint Genome Institute"/>
            <person name="Kuo A."/>
            <person name="Zuccaro A."/>
            <person name="Kohler A."/>
            <person name="Nagy L.G."/>
            <person name="Floudas D."/>
            <person name="Copeland A."/>
            <person name="Barry K.W."/>
            <person name="Cichocki N."/>
            <person name="Veneault-Fourrey C."/>
            <person name="LaButti K."/>
            <person name="Lindquist E.A."/>
            <person name="Lipzen A."/>
            <person name="Lundell T."/>
            <person name="Morin E."/>
            <person name="Murat C."/>
            <person name="Sun H."/>
            <person name="Tunlid A."/>
            <person name="Henrissat B."/>
            <person name="Grigoriev I.V."/>
            <person name="Hibbett D.S."/>
            <person name="Martin F."/>
            <person name="Nordberg H.P."/>
            <person name="Cantor M.N."/>
            <person name="Hua S.X."/>
        </authorList>
    </citation>
    <scope>NUCLEOTIDE SEQUENCE [LARGE SCALE GENOMIC DNA]</scope>
    <source>
        <strain evidence="1 2">MAFF 305830</strain>
    </source>
</reference>
<reference evidence="2" key="2">
    <citation type="submission" date="2015-01" db="EMBL/GenBank/DDBJ databases">
        <title>Evolutionary Origins and Diversification of the Mycorrhizal Mutualists.</title>
        <authorList>
            <consortium name="DOE Joint Genome Institute"/>
            <consortium name="Mycorrhizal Genomics Consortium"/>
            <person name="Kohler A."/>
            <person name="Kuo A."/>
            <person name="Nagy L.G."/>
            <person name="Floudas D."/>
            <person name="Copeland A."/>
            <person name="Barry K.W."/>
            <person name="Cichocki N."/>
            <person name="Veneault-Fourrey C."/>
            <person name="LaButti K."/>
            <person name="Lindquist E.A."/>
            <person name="Lipzen A."/>
            <person name="Lundell T."/>
            <person name="Morin E."/>
            <person name="Murat C."/>
            <person name="Riley R."/>
            <person name="Ohm R."/>
            <person name="Sun H."/>
            <person name="Tunlid A."/>
            <person name="Henrissat B."/>
            <person name="Grigoriev I.V."/>
            <person name="Hibbett D.S."/>
            <person name="Martin F."/>
        </authorList>
    </citation>
    <scope>NUCLEOTIDE SEQUENCE [LARGE SCALE GENOMIC DNA]</scope>
    <source>
        <strain evidence="2">MAFF 305830</strain>
    </source>
</reference>
<dbReference type="Proteomes" id="UP000054097">
    <property type="component" value="Unassembled WGS sequence"/>
</dbReference>
<dbReference type="HOGENOM" id="CLU_010871_1_0_1"/>
<dbReference type="AlphaFoldDB" id="A0A0C3BF24"/>
<accession>A0A0C3BF24</accession>